<proteinExistence type="predicted"/>
<evidence type="ECO:0000313" key="1">
    <source>
        <dbReference type="EMBL" id="GAJ13092.1"/>
    </source>
</evidence>
<name>X1V987_9ZZZZ</name>
<comment type="caution">
    <text evidence="1">The sequence shown here is derived from an EMBL/GenBank/DDBJ whole genome shotgun (WGS) entry which is preliminary data.</text>
</comment>
<gene>
    <name evidence="1" type="ORF">S12H4_51326</name>
</gene>
<protein>
    <submittedName>
        <fullName evidence="1">Uncharacterized protein</fullName>
    </submittedName>
</protein>
<reference evidence="1" key="1">
    <citation type="journal article" date="2014" name="Front. Microbiol.">
        <title>High frequency of phylogenetically diverse reductive dehalogenase-homologous genes in deep subseafloor sedimentary metagenomes.</title>
        <authorList>
            <person name="Kawai M."/>
            <person name="Futagami T."/>
            <person name="Toyoda A."/>
            <person name="Takaki Y."/>
            <person name="Nishi S."/>
            <person name="Hori S."/>
            <person name="Arai W."/>
            <person name="Tsubouchi T."/>
            <person name="Morono Y."/>
            <person name="Uchiyama I."/>
            <person name="Ito T."/>
            <person name="Fujiyama A."/>
            <person name="Inagaki F."/>
            <person name="Takami H."/>
        </authorList>
    </citation>
    <scope>NUCLEOTIDE SEQUENCE</scope>
    <source>
        <strain evidence="1">Expedition CK06-06</strain>
    </source>
</reference>
<dbReference type="EMBL" id="BARW01032424">
    <property type="protein sequence ID" value="GAJ13092.1"/>
    <property type="molecule type" value="Genomic_DNA"/>
</dbReference>
<feature type="non-terminal residue" evidence="1">
    <location>
        <position position="1"/>
    </location>
</feature>
<accession>X1V987</accession>
<organism evidence="1">
    <name type="scientific">marine sediment metagenome</name>
    <dbReference type="NCBI Taxonomy" id="412755"/>
    <lineage>
        <taxon>unclassified sequences</taxon>
        <taxon>metagenomes</taxon>
        <taxon>ecological metagenomes</taxon>
    </lineage>
</organism>
<sequence>VGEGYSRKYLNKFFFDDDYPDCNTYKEWLEKACKFYHIDLRTKLIKQIDELPDHLDKNKKMMGPAIDHILKFSKNFRKAKENKKYDEEYIILTMLNFAHTILLKEKYSPEHLNEIFYLWFYNCEYPDIEYQTYGEWRKHIAQEDSKKVIEKYFNEGPGRKLKREINKLSKKFNQ</sequence>
<dbReference type="AlphaFoldDB" id="X1V987"/>